<keyword evidence="1" id="KW-0472">Membrane</keyword>
<evidence type="ECO:0000313" key="2">
    <source>
        <dbReference type="EMBL" id="SEF36312.1"/>
    </source>
</evidence>
<feature type="transmembrane region" description="Helical" evidence="1">
    <location>
        <begin position="33"/>
        <end position="50"/>
    </location>
</feature>
<dbReference type="AlphaFoldDB" id="A0A1H5RD80"/>
<evidence type="ECO:0000313" key="3">
    <source>
        <dbReference type="Proteomes" id="UP000198878"/>
    </source>
</evidence>
<name>A0A1H5RD80_9PSEU</name>
<gene>
    <name evidence="2" type="ORF">SAMN05421837_11061</name>
</gene>
<keyword evidence="1" id="KW-1133">Transmembrane helix</keyword>
<keyword evidence="3" id="KW-1185">Reference proteome</keyword>
<dbReference type="Proteomes" id="UP000198878">
    <property type="component" value="Unassembled WGS sequence"/>
</dbReference>
<feature type="transmembrane region" description="Helical" evidence="1">
    <location>
        <begin position="7"/>
        <end position="27"/>
    </location>
</feature>
<dbReference type="EMBL" id="FNUJ01000010">
    <property type="protein sequence ID" value="SEF36312.1"/>
    <property type="molecule type" value="Genomic_DNA"/>
</dbReference>
<sequence length="58" mass="6501">MSKSVSVAFTGFSAALLIALVIMSVIWQNPISIIITVIFALLFIYSVITLRRNWTKLE</sequence>
<reference evidence="3" key="1">
    <citation type="submission" date="2016-10" db="EMBL/GenBank/DDBJ databases">
        <authorList>
            <person name="Varghese N."/>
            <person name="Submissions S."/>
        </authorList>
    </citation>
    <scope>NUCLEOTIDE SEQUENCE [LARGE SCALE GENOMIC DNA]</scope>
    <source>
        <strain evidence="3">DSM 44654</strain>
    </source>
</reference>
<keyword evidence="1" id="KW-0812">Transmembrane</keyword>
<dbReference type="STRING" id="218821.SAMN05421837_11061"/>
<proteinExistence type="predicted"/>
<organism evidence="2 3">
    <name type="scientific">Amycolatopsis pretoriensis</name>
    <dbReference type="NCBI Taxonomy" id="218821"/>
    <lineage>
        <taxon>Bacteria</taxon>
        <taxon>Bacillati</taxon>
        <taxon>Actinomycetota</taxon>
        <taxon>Actinomycetes</taxon>
        <taxon>Pseudonocardiales</taxon>
        <taxon>Pseudonocardiaceae</taxon>
        <taxon>Amycolatopsis</taxon>
    </lineage>
</organism>
<accession>A0A1H5RD80</accession>
<protein>
    <submittedName>
        <fullName evidence="2">Uncharacterized protein</fullName>
    </submittedName>
</protein>
<evidence type="ECO:0000256" key="1">
    <source>
        <dbReference type="SAM" id="Phobius"/>
    </source>
</evidence>